<reference evidence="4 6" key="2">
    <citation type="submission" date="2016-10" db="EMBL/GenBank/DDBJ databases">
        <authorList>
            <person name="de Groot N.N."/>
        </authorList>
    </citation>
    <scope>NUCLEOTIDE SEQUENCE [LARGE SCALE GENOMIC DNA]</scope>
    <source>
        <strain evidence="4 6">Z-7982</strain>
    </source>
</reference>
<dbReference type="RefSeq" id="WP_072561730.1">
    <property type="nucleotide sequence ID" value="NZ_CP017921.1"/>
</dbReference>
<evidence type="ECO:0000313" key="5">
    <source>
        <dbReference type="Proteomes" id="UP000186879"/>
    </source>
</evidence>
<evidence type="ECO:0000313" key="3">
    <source>
        <dbReference type="EMBL" id="RNI09635.1"/>
    </source>
</evidence>
<dbReference type="PANTHER" id="PTHR20941:SF1">
    <property type="entry name" value="FOLIC ACID SYNTHESIS PROTEIN FOL1"/>
    <property type="match status" value="1"/>
</dbReference>
<evidence type="ECO:0000313" key="2">
    <source>
        <dbReference type="EMBL" id="APH39299.1"/>
    </source>
</evidence>
<dbReference type="EMBL" id="CP017921">
    <property type="protein sequence ID" value="APH39299.1"/>
    <property type="molecule type" value="Genomic_DNA"/>
</dbReference>
<dbReference type="Proteomes" id="UP000267921">
    <property type="component" value="Unassembled WGS sequence"/>
</dbReference>
<proteinExistence type="predicted"/>
<dbReference type="InterPro" id="IPR011005">
    <property type="entry name" value="Dihydropteroate_synth-like_sf"/>
</dbReference>
<gene>
    <name evidence="2" type="ORF">BHR79_07255</name>
    <name evidence="3" type="ORF">EFE40_02980</name>
    <name evidence="4" type="ORF">SAMN04515625_1060</name>
</gene>
<sequence length="492" mass="53855">MEILVATGQLAENTVRQAVGSETSVLLVDTDIAAFITPHRLIHSYENNNFKPGQFDMVLVPGLAPGDFTEVANRIGCPVYLGPKHAYDLDYAIRFAGDVQFSNKVPACELLKDIRQQEAYKKLSQMEKSAFAPLMLNDTKIGGNSQMKVMGEIVDAGNMDCGHLQSKVAEFTHKGVDIIDLGIAIDTPTENVHEAILIAREVTGLPISVDTLDPAHIRSAIDAGIDMVLSLNDTNIDELAEEIATKGCAVVIIPDSGNKFDTLMQNIKRAKDFGIENIIADPVLDPIGHGFTSSVERYRKFRDTYPNIPLFFGAGNVTELMDADSIGINATLCGIAHEVGAAILFTPEYSDKTQGCIAELKTASSMMKLAEERHSSPKDLGIDMFMIKEKRKRPDIEMPDDATNAKSSVNWQLDPAGAFHIGIAQRNDGKRYIVAEHAQETIIGKNAAEILDMIIDKGLVTSLEHAGYLGRELEKAEIAIEFDRSYVQDDDF</sequence>
<dbReference type="Pfam" id="PF14251">
    <property type="entry name" value="PterinBD-DUF4346"/>
    <property type="match status" value="1"/>
</dbReference>
<name>A0A1L3Q360_9EURY</name>
<reference evidence="2 5" key="1">
    <citation type="submission" date="2016-10" db="EMBL/GenBank/DDBJ databases">
        <title>Methanohalophilus halophilus.</title>
        <authorList>
            <person name="L'haridon S."/>
        </authorList>
    </citation>
    <scope>NUCLEOTIDE SEQUENCE [LARGE SCALE GENOMIC DNA]</scope>
    <source>
        <strain evidence="2 5">Z-7982</strain>
    </source>
</reference>
<organism evidence="2 5">
    <name type="scientific">Methanohalophilus halophilus</name>
    <dbReference type="NCBI Taxonomy" id="2177"/>
    <lineage>
        <taxon>Archaea</taxon>
        <taxon>Methanobacteriati</taxon>
        <taxon>Methanobacteriota</taxon>
        <taxon>Stenosarchaea group</taxon>
        <taxon>Methanomicrobia</taxon>
        <taxon>Methanosarcinales</taxon>
        <taxon>Methanosarcinaceae</taxon>
        <taxon>Methanohalophilus</taxon>
    </lineage>
</organism>
<keyword evidence="5" id="KW-1185">Reference proteome</keyword>
<dbReference type="PANTHER" id="PTHR20941">
    <property type="entry name" value="FOLATE SYNTHESIS PROTEINS"/>
    <property type="match status" value="1"/>
</dbReference>
<dbReference type="STRING" id="2177.BHR79_07255"/>
<dbReference type="InterPro" id="IPR000489">
    <property type="entry name" value="Pterin-binding_dom"/>
</dbReference>
<dbReference type="InterPro" id="IPR025595">
    <property type="entry name" value="PterinBD-DUF4346"/>
</dbReference>
<dbReference type="Gene3D" id="3.20.20.20">
    <property type="entry name" value="Dihydropteroate synthase-like"/>
    <property type="match status" value="1"/>
</dbReference>
<dbReference type="NCBIfam" id="TIGR00284">
    <property type="entry name" value="dihydropteroate synthase-like protein"/>
    <property type="match status" value="1"/>
</dbReference>
<evidence type="ECO:0000313" key="7">
    <source>
        <dbReference type="Proteomes" id="UP000267921"/>
    </source>
</evidence>
<dbReference type="Proteomes" id="UP000198669">
    <property type="component" value="Unassembled WGS sequence"/>
</dbReference>
<dbReference type="SUPFAM" id="SSF51717">
    <property type="entry name" value="Dihydropteroate synthetase-like"/>
    <property type="match status" value="1"/>
</dbReference>
<dbReference type="InterPro" id="IPR005236">
    <property type="entry name" value="Dihydropt_synth"/>
</dbReference>
<reference evidence="3 7" key="3">
    <citation type="submission" date="2018-10" db="EMBL/GenBank/DDBJ databases">
        <title>Cultivation of a novel Methanohalophilus strain from Kebrit Deep of the Red Sea and a genomic comparison of members of the genus Methanohalophilus.</title>
        <authorList>
            <person name="Guan Y."/>
            <person name="Ngugi D.K."/>
            <person name="Stingl U."/>
        </authorList>
    </citation>
    <scope>NUCLEOTIDE SEQUENCE [LARGE SCALE GENOMIC DNA]</scope>
    <source>
        <strain evidence="3 7">DSM 3094</strain>
    </source>
</reference>
<protein>
    <submittedName>
        <fullName evidence="2 3">Dihydropteroate synthase</fullName>
    </submittedName>
    <submittedName>
        <fullName evidence="4">Dihydropteroate synthase-related protein</fullName>
    </submittedName>
</protein>
<evidence type="ECO:0000313" key="4">
    <source>
        <dbReference type="EMBL" id="SDW50476.1"/>
    </source>
</evidence>
<dbReference type="EMBL" id="FNMU01000003">
    <property type="protein sequence ID" value="SDW50476.1"/>
    <property type="molecule type" value="Genomic_DNA"/>
</dbReference>
<dbReference type="GO" id="GO:0004156">
    <property type="term" value="F:dihydropteroate synthase activity"/>
    <property type="evidence" value="ECO:0007669"/>
    <property type="project" value="TreeGrafter"/>
</dbReference>
<accession>A0A1L3Q360</accession>
<dbReference type="GeneID" id="30583551"/>
<dbReference type="Proteomes" id="UP000186879">
    <property type="component" value="Chromosome"/>
</dbReference>
<dbReference type="EMBL" id="RJJG01000003">
    <property type="protein sequence ID" value="RNI09635.1"/>
    <property type="molecule type" value="Genomic_DNA"/>
</dbReference>
<dbReference type="PROSITE" id="PS50972">
    <property type="entry name" value="PTERIN_BINDING"/>
    <property type="match status" value="1"/>
</dbReference>
<dbReference type="AlphaFoldDB" id="A0A1L3Q360"/>
<dbReference type="KEGG" id="mhaz:BHR79_07255"/>
<dbReference type="GO" id="GO:0046654">
    <property type="term" value="P:tetrahydrofolate biosynthetic process"/>
    <property type="evidence" value="ECO:0007669"/>
    <property type="project" value="TreeGrafter"/>
</dbReference>
<dbReference type="InterPro" id="IPR045031">
    <property type="entry name" value="DHP_synth-like"/>
</dbReference>
<evidence type="ECO:0000313" key="6">
    <source>
        <dbReference type="Proteomes" id="UP000198669"/>
    </source>
</evidence>
<dbReference type="OrthoDB" id="70327at2157"/>
<evidence type="ECO:0000259" key="1">
    <source>
        <dbReference type="PROSITE" id="PS50972"/>
    </source>
</evidence>
<feature type="domain" description="Pterin-binding" evidence="1">
    <location>
        <begin position="139"/>
        <end position="368"/>
    </location>
</feature>